<keyword evidence="5" id="KW-0456">Lyase</keyword>
<name>A0A4Y6UVX3_SACBS</name>
<dbReference type="SUPFAM" id="SSF55904">
    <property type="entry name" value="Ornithine decarboxylase C-terminal domain"/>
    <property type="match status" value="1"/>
</dbReference>
<dbReference type="Pfam" id="PF01276">
    <property type="entry name" value="OKR_DC_1"/>
    <property type="match status" value="1"/>
</dbReference>
<evidence type="ECO:0000256" key="2">
    <source>
        <dbReference type="ARBA" id="ARBA00010671"/>
    </source>
</evidence>
<evidence type="ECO:0000259" key="7">
    <source>
        <dbReference type="Pfam" id="PF01276"/>
    </source>
</evidence>
<dbReference type="SUPFAM" id="SSF53383">
    <property type="entry name" value="PLP-dependent transferases"/>
    <property type="match status" value="1"/>
</dbReference>
<dbReference type="AlphaFoldDB" id="A0A4Y6UVX3"/>
<dbReference type="InterPro" id="IPR015424">
    <property type="entry name" value="PyrdxlP-dep_Trfase"/>
</dbReference>
<dbReference type="InterPro" id="IPR036633">
    <property type="entry name" value="Prn/Lys/Arg_de-COase_C_sf"/>
</dbReference>
<dbReference type="GO" id="GO:0016831">
    <property type="term" value="F:carboxy-lyase activity"/>
    <property type="evidence" value="ECO:0007669"/>
    <property type="project" value="UniProtKB-KW"/>
</dbReference>
<dbReference type="KEGG" id="saca:FFV09_10695"/>
<evidence type="ECO:0000256" key="1">
    <source>
        <dbReference type="ARBA" id="ARBA00001933"/>
    </source>
</evidence>
<keyword evidence="3" id="KW-0210">Decarboxylase</keyword>
<feature type="region of interest" description="Disordered" evidence="6">
    <location>
        <begin position="425"/>
        <end position="466"/>
    </location>
</feature>
<dbReference type="Gene3D" id="3.90.1150.150">
    <property type="match status" value="1"/>
</dbReference>
<dbReference type="RefSeq" id="WP_141447819.1">
    <property type="nucleotide sequence ID" value="NZ_CP041217.1"/>
</dbReference>
<keyword evidence="10" id="KW-1185">Reference proteome</keyword>
<feature type="compositionally biased region" description="Acidic residues" evidence="6">
    <location>
        <begin position="425"/>
        <end position="436"/>
    </location>
</feature>
<keyword evidence="4" id="KW-0663">Pyridoxal phosphate</keyword>
<feature type="region of interest" description="Disordered" evidence="6">
    <location>
        <begin position="549"/>
        <end position="573"/>
    </location>
</feature>
<evidence type="ECO:0000313" key="9">
    <source>
        <dbReference type="EMBL" id="QDH21274.1"/>
    </source>
</evidence>
<feature type="compositionally biased region" description="Basic and acidic residues" evidence="6">
    <location>
        <begin position="549"/>
        <end position="562"/>
    </location>
</feature>
<comment type="similarity">
    <text evidence="2">Belongs to the Orn/Lys/Arg decarboxylase class-I family.</text>
</comment>
<evidence type="ECO:0000256" key="6">
    <source>
        <dbReference type="SAM" id="MobiDB-lite"/>
    </source>
</evidence>
<feature type="compositionally biased region" description="Basic and acidic residues" evidence="6">
    <location>
        <begin position="339"/>
        <end position="354"/>
    </location>
</feature>
<reference evidence="9 10" key="1">
    <citation type="submission" date="2019-06" db="EMBL/GenBank/DDBJ databases">
        <title>Saccharibacillus brassicae sp. nov., an endophytic bacterium isolated from Chinese cabbage seeds (Brassica pekinensis).</title>
        <authorList>
            <person name="Jiang L."/>
            <person name="Lee J."/>
            <person name="Kim S.W."/>
        </authorList>
    </citation>
    <scope>NUCLEOTIDE SEQUENCE [LARGE SCALE GENOMIC DNA]</scope>
    <source>
        <strain evidence="10">KCTC 43072 / ATSA2</strain>
    </source>
</reference>
<dbReference type="Gene3D" id="3.90.105.10">
    <property type="entry name" value="Molybdopterin biosynthesis moea protein, domain 2"/>
    <property type="match status" value="1"/>
</dbReference>
<feature type="compositionally biased region" description="Low complexity" evidence="6">
    <location>
        <begin position="324"/>
        <end position="338"/>
    </location>
</feature>
<feature type="domain" description="Orn/Lys/Arg decarboxylases family 1 pyridoxal-P attachment site" evidence="7">
    <location>
        <begin position="10"/>
        <end position="319"/>
    </location>
</feature>
<dbReference type="PANTHER" id="PTHR43277">
    <property type="entry name" value="ARGININE DECARBOXYLASE"/>
    <property type="match status" value="1"/>
</dbReference>
<dbReference type="OrthoDB" id="9815233at2"/>
<organism evidence="9 10">
    <name type="scientific">Saccharibacillus brassicae</name>
    <dbReference type="NCBI Taxonomy" id="2583377"/>
    <lineage>
        <taxon>Bacteria</taxon>
        <taxon>Bacillati</taxon>
        <taxon>Bacillota</taxon>
        <taxon>Bacilli</taxon>
        <taxon>Bacillales</taxon>
        <taxon>Paenibacillaceae</taxon>
        <taxon>Saccharibacillus</taxon>
    </lineage>
</organism>
<dbReference type="InterPro" id="IPR000310">
    <property type="entry name" value="Orn/Lys/Arg_deCO2ase_major_dom"/>
</dbReference>
<keyword evidence="9" id="KW-0808">Transferase</keyword>
<feature type="domain" description="Orn/Lys/Arg decarboxylase C-terminal" evidence="8">
    <location>
        <begin position="481"/>
        <end position="537"/>
    </location>
</feature>
<dbReference type="PANTHER" id="PTHR43277:SF3">
    <property type="entry name" value="DECARBOXYLASE, PUTATIVE-RELATED"/>
    <property type="match status" value="1"/>
</dbReference>
<gene>
    <name evidence="9" type="ORF">FFV09_10695</name>
</gene>
<evidence type="ECO:0000313" key="10">
    <source>
        <dbReference type="Proteomes" id="UP000316968"/>
    </source>
</evidence>
<dbReference type="Proteomes" id="UP000316968">
    <property type="component" value="Chromosome"/>
</dbReference>
<protein>
    <submittedName>
        <fullName evidence="9">Aminotransferase class I/II-fold pyridoxal phosphate-dependent enzyme</fullName>
    </submittedName>
</protein>
<dbReference type="InterPro" id="IPR008286">
    <property type="entry name" value="Prn/Lys/Arg_de-COase_C"/>
</dbReference>
<dbReference type="EMBL" id="CP041217">
    <property type="protein sequence ID" value="QDH21274.1"/>
    <property type="molecule type" value="Genomic_DNA"/>
</dbReference>
<comment type="cofactor">
    <cofactor evidence="1">
        <name>pyridoxal 5'-phosphate</name>
        <dbReference type="ChEBI" id="CHEBI:597326"/>
    </cofactor>
</comment>
<evidence type="ECO:0000256" key="4">
    <source>
        <dbReference type="ARBA" id="ARBA00022898"/>
    </source>
</evidence>
<feature type="compositionally biased region" description="Low complexity" evidence="6">
    <location>
        <begin position="437"/>
        <end position="449"/>
    </location>
</feature>
<dbReference type="InterPro" id="IPR015421">
    <property type="entry name" value="PyrdxlP-dep_Trfase_major"/>
</dbReference>
<keyword evidence="9" id="KW-0032">Aminotransferase</keyword>
<dbReference type="Gene3D" id="3.40.640.10">
    <property type="entry name" value="Type I PLP-dependent aspartate aminotransferase-like (Major domain)"/>
    <property type="match status" value="1"/>
</dbReference>
<accession>A0A4Y6UVX3</accession>
<evidence type="ECO:0000256" key="5">
    <source>
        <dbReference type="ARBA" id="ARBA00023239"/>
    </source>
</evidence>
<feature type="region of interest" description="Disordered" evidence="6">
    <location>
        <begin position="312"/>
        <end position="354"/>
    </location>
</feature>
<dbReference type="Pfam" id="PF03711">
    <property type="entry name" value="OKR_DC_1_C"/>
    <property type="match status" value="1"/>
</dbReference>
<evidence type="ECO:0000259" key="8">
    <source>
        <dbReference type="Pfam" id="PF03711"/>
    </source>
</evidence>
<sequence>MNEFEPNDAPLYAELLRYAARKEASFHVPGHKDGRFYRNSEGGLPKGLADIWEIDATEIEGTDDLHDPEGVIREAQEKAAAFFGAEESFLLVGGSTVGNLALILTVCREPGDVLIVQRNVHKSVLNGLMLAGAQAVFVAPDHDPVSGLAVLPGDAALETALARYPQARGVLLTRPNYYGMGRSIRETAATCHRHGVPLLVDEAHGAHYGLHPELPASALAEGADGVVQSTHKMLAALTMGAMLHVQGGRIDRELLRRRLAMVQSSSPSYPIMASLDLARSEMQRRGTSAFAGALDAAAHVRRELERLPRFGTVRPEMPDGALEGGEAAPRPAAGPASAARERAGEPRGDEPRVYAEQDPLKIVVCDNRQLLSGYALQRKLADAGCIAEMSDERRTVLAFGPGSDADDAGRLIAALRELQRELDAEAEAEAEAEEAQAAEGGQRPAEAAGLPDAGPEPYRPGAEVAGAPAVSEPVAFDLRPEGASAAVRLENSAGRIAAEMIVPYPPGIPLVYAGERITEAAAAHLLRLREAGARFQGAADASLATVRVRSDVQGQRDIEGKASADGAQNKRGR</sequence>
<dbReference type="GO" id="GO:0008483">
    <property type="term" value="F:transaminase activity"/>
    <property type="evidence" value="ECO:0007669"/>
    <property type="project" value="UniProtKB-KW"/>
</dbReference>
<evidence type="ECO:0000256" key="3">
    <source>
        <dbReference type="ARBA" id="ARBA00022793"/>
    </source>
</evidence>
<dbReference type="InterPro" id="IPR052357">
    <property type="entry name" value="Orn_Lys_Arg_decarboxylase-I"/>
</dbReference>
<proteinExistence type="inferred from homology"/>